<keyword evidence="4 8" id="KW-0812">Transmembrane</keyword>
<evidence type="ECO:0000256" key="7">
    <source>
        <dbReference type="ARBA" id="ARBA00023136"/>
    </source>
</evidence>
<keyword evidence="3" id="KW-0645">Protease</keyword>
<feature type="transmembrane region" description="Helical" evidence="8">
    <location>
        <begin position="138"/>
        <end position="167"/>
    </location>
</feature>
<dbReference type="EMBL" id="JBHSEP010000010">
    <property type="protein sequence ID" value="MFC4599582.1"/>
    <property type="molecule type" value="Genomic_DNA"/>
</dbReference>
<evidence type="ECO:0000313" key="10">
    <source>
        <dbReference type="Proteomes" id="UP001596028"/>
    </source>
</evidence>
<dbReference type="Proteomes" id="UP001596028">
    <property type="component" value="Unassembled WGS sequence"/>
</dbReference>
<keyword evidence="6 8" id="KW-1133">Transmembrane helix</keyword>
<evidence type="ECO:0000256" key="8">
    <source>
        <dbReference type="SAM" id="Phobius"/>
    </source>
</evidence>
<evidence type="ECO:0000313" key="9">
    <source>
        <dbReference type="EMBL" id="MFC4599582.1"/>
    </source>
</evidence>
<evidence type="ECO:0000256" key="2">
    <source>
        <dbReference type="ARBA" id="ARBA00022654"/>
    </source>
</evidence>
<feature type="transmembrane region" description="Helical" evidence="8">
    <location>
        <begin position="53"/>
        <end position="71"/>
    </location>
</feature>
<accession>A0ABV9FCC2</accession>
<evidence type="ECO:0000256" key="1">
    <source>
        <dbReference type="ARBA" id="ARBA00022475"/>
    </source>
</evidence>
<sequence>MINKLSNEIAGYLKKQEPENTPSIAVMAYSLYIILHAGITIFLILIVSLFLDTFVVTAYTLLYFIVLRFFAGGYHLHSSKICTVLSVLLICAAPLIRLPEEWLPYLIALNLLFVLIYAPRNIKGYARIPEKYYPYMKLVSLAIVAGNFYWMDASLIMVSLFHAILLIPKQEGGK</sequence>
<reference evidence="10" key="1">
    <citation type="journal article" date="2019" name="Int. J. Syst. Evol. Microbiol.">
        <title>The Global Catalogue of Microorganisms (GCM) 10K type strain sequencing project: providing services to taxonomists for standard genome sequencing and annotation.</title>
        <authorList>
            <consortium name="The Broad Institute Genomics Platform"/>
            <consortium name="The Broad Institute Genome Sequencing Center for Infectious Disease"/>
            <person name="Wu L."/>
            <person name="Ma J."/>
        </authorList>
    </citation>
    <scope>NUCLEOTIDE SEQUENCE [LARGE SCALE GENOMIC DNA]</scope>
    <source>
        <strain evidence="10">CCUG 49571</strain>
    </source>
</reference>
<keyword evidence="7 8" id="KW-0472">Membrane</keyword>
<dbReference type="Pfam" id="PF04647">
    <property type="entry name" value="AgrB"/>
    <property type="match status" value="1"/>
</dbReference>
<keyword evidence="2" id="KW-0673">Quorum sensing</keyword>
<name>A0ABV9FCC2_9BACL</name>
<dbReference type="InterPro" id="IPR006741">
    <property type="entry name" value="AgrB"/>
</dbReference>
<evidence type="ECO:0000256" key="4">
    <source>
        <dbReference type="ARBA" id="ARBA00022692"/>
    </source>
</evidence>
<protein>
    <submittedName>
        <fullName evidence="9">Accessory gene regulator ArgB-like protein</fullName>
    </submittedName>
</protein>
<keyword evidence="5" id="KW-0378">Hydrolase</keyword>
<gene>
    <name evidence="9" type="ORF">ACFO3S_15125</name>
</gene>
<feature type="transmembrane region" description="Helical" evidence="8">
    <location>
        <begin position="24"/>
        <end position="47"/>
    </location>
</feature>
<proteinExistence type="predicted"/>
<keyword evidence="10" id="KW-1185">Reference proteome</keyword>
<evidence type="ECO:0000256" key="5">
    <source>
        <dbReference type="ARBA" id="ARBA00022801"/>
    </source>
</evidence>
<organism evidence="9 10">
    <name type="scientific">Cohnella hongkongensis</name>
    <dbReference type="NCBI Taxonomy" id="178337"/>
    <lineage>
        <taxon>Bacteria</taxon>
        <taxon>Bacillati</taxon>
        <taxon>Bacillota</taxon>
        <taxon>Bacilli</taxon>
        <taxon>Bacillales</taxon>
        <taxon>Paenibacillaceae</taxon>
        <taxon>Cohnella</taxon>
    </lineage>
</organism>
<evidence type="ECO:0000256" key="6">
    <source>
        <dbReference type="ARBA" id="ARBA00022989"/>
    </source>
</evidence>
<feature type="transmembrane region" description="Helical" evidence="8">
    <location>
        <begin position="78"/>
        <end position="96"/>
    </location>
</feature>
<feature type="transmembrane region" description="Helical" evidence="8">
    <location>
        <begin position="102"/>
        <end position="118"/>
    </location>
</feature>
<comment type="caution">
    <text evidence="9">The sequence shown here is derived from an EMBL/GenBank/DDBJ whole genome shotgun (WGS) entry which is preliminary data.</text>
</comment>
<keyword evidence="1" id="KW-1003">Cell membrane</keyword>
<dbReference type="SMART" id="SM00793">
    <property type="entry name" value="AgrB"/>
    <property type="match status" value="1"/>
</dbReference>
<dbReference type="RefSeq" id="WP_378097655.1">
    <property type="nucleotide sequence ID" value="NZ_JBHSEP010000010.1"/>
</dbReference>
<evidence type="ECO:0000256" key="3">
    <source>
        <dbReference type="ARBA" id="ARBA00022670"/>
    </source>
</evidence>